<dbReference type="AlphaFoldDB" id="A0A839ISK7"/>
<gene>
    <name evidence="3" type="ORF">H4O21_15095</name>
</gene>
<feature type="domain" description="SPOR" evidence="2">
    <location>
        <begin position="473"/>
        <end position="551"/>
    </location>
</feature>
<evidence type="ECO:0000256" key="1">
    <source>
        <dbReference type="SAM" id="MobiDB-lite"/>
    </source>
</evidence>
<feature type="compositionally biased region" description="Basic residues" evidence="1">
    <location>
        <begin position="295"/>
        <end position="304"/>
    </location>
</feature>
<feature type="compositionally biased region" description="Polar residues" evidence="1">
    <location>
        <begin position="454"/>
        <end position="464"/>
    </location>
</feature>
<dbReference type="EMBL" id="JACJFM010000021">
    <property type="protein sequence ID" value="MBB1487931.1"/>
    <property type="molecule type" value="Genomic_DNA"/>
</dbReference>
<dbReference type="PANTHER" id="PTHR35894">
    <property type="entry name" value="GENERAL SECRETION PATHWAY PROTEIN A-RELATED"/>
    <property type="match status" value="1"/>
</dbReference>
<dbReference type="Proteomes" id="UP000565262">
    <property type="component" value="Unassembled WGS sequence"/>
</dbReference>
<dbReference type="InterPro" id="IPR003593">
    <property type="entry name" value="AAA+_ATPase"/>
</dbReference>
<accession>A0A839ISK7</accession>
<dbReference type="RefSeq" id="WP_182809710.1">
    <property type="nucleotide sequence ID" value="NZ_JACJFM010000021.1"/>
</dbReference>
<dbReference type="Gene3D" id="3.30.70.1070">
    <property type="entry name" value="Sporulation related repeat"/>
    <property type="match status" value="1"/>
</dbReference>
<keyword evidence="4" id="KW-1185">Reference proteome</keyword>
<evidence type="ECO:0000259" key="2">
    <source>
        <dbReference type="PROSITE" id="PS51724"/>
    </source>
</evidence>
<dbReference type="InterPro" id="IPR052026">
    <property type="entry name" value="ExeA_AAA_ATPase_DNA-bind"/>
</dbReference>
<feature type="region of interest" description="Disordered" evidence="1">
    <location>
        <begin position="366"/>
        <end position="464"/>
    </location>
</feature>
<dbReference type="InterPro" id="IPR036680">
    <property type="entry name" value="SPOR-like_sf"/>
</dbReference>
<dbReference type="InterPro" id="IPR027417">
    <property type="entry name" value="P-loop_NTPase"/>
</dbReference>
<reference evidence="3 4" key="1">
    <citation type="submission" date="2020-08" db="EMBL/GenBank/DDBJ databases">
        <title>Oceanospirillum sp. nov. isolated from marine sediment.</title>
        <authorList>
            <person name="Ji X."/>
        </authorList>
    </citation>
    <scope>NUCLEOTIDE SEQUENCE [LARGE SCALE GENOMIC DNA]</scope>
    <source>
        <strain evidence="3 4">D5</strain>
    </source>
</reference>
<feature type="compositionally biased region" description="Acidic residues" evidence="1">
    <location>
        <begin position="366"/>
        <end position="380"/>
    </location>
</feature>
<dbReference type="Gene3D" id="3.40.50.300">
    <property type="entry name" value="P-loop containing nucleotide triphosphate hydrolases"/>
    <property type="match status" value="1"/>
</dbReference>
<dbReference type="InterPro" id="IPR007730">
    <property type="entry name" value="SPOR-like_dom"/>
</dbReference>
<dbReference type="GO" id="GO:0016887">
    <property type="term" value="F:ATP hydrolysis activity"/>
    <property type="evidence" value="ECO:0007669"/>
    <property type="project" value="InterPro"/>
</dbReference>
<name>A0A839ISK7_9GAMM</name>
<dbReference type="Pfam" id="PF05036">
    <property type="entry name" value="SPOR"/>
    <property type="match status" value="1"/>
</dbReference>
<proteinExistence type="predicted"/>
<evidence type="ECO:0000313" key="4">
    <source>
        <dbReference type="Proteomes" id="UP000565262"/>
    </source>
</evidence>
<dbReference type="Pfam" id="PF13401">
    <property type="entry name" value="AAA_22"/>
    <property type="match status" value="1"/>
</dbReference>
<dbReference type="SMART" id="SM00382">
    <property type="entry name" value="AAA"/>
    <property type="match status" value="1"/>
</dbReference>
<dbReference type="SUPFAM" id="SSF52540">
    <property type="entry name" value="P-loop containing nucleoside triphosphate hydrolases"/>
    <property type="match status" value="1"/>
</dbReference>
<evidence type="ECO:0000313" key="3">
    <source>
        <dbReference type="EMBL" id="MBB1487931.1"/>
    </source>
</evidence>
<organism evidence="3 4">
    <name type="scientific">Oceanospirillum sediminis</name>
    <dbReference type="NCBI Taxonomy" id="2760088"/>
    <lineage>
        <taxon>Bacteria</taxon>
        <taxon>Pseudomonadati</taxon>
        <taxon>Pseudomonadota</taxon>
        <taxon>Gammaproteobacteria</taxon>
        <taxon>Oceanospirillales</taxon>
        <taxon>Oceanospirillaceae</taxon>
        <taxon>Oceanospirillum</taxon>
    </lineage>
</organism>
<dbReference type="GO" id="GO:0042834">
    <property type="term" value="F:peptidoglycan binding"/>
    <property type="evidence" value="ECO:0007669"/>
    <property type="project" value="InterPro"/>
</dbReference>
<dbReference type="PROSITE" id="PS51724">
    <property type="entry name" value="SPOR"/>
    <property type="match status" value="1"/>
</dbReference>
<comment type="caution">
    <text evidence="3">The sequence shown here is derived from an EMBL/GenBank/DDBJ whole genome shotgun (WGS) entry which is preliminary data.</text>
</comment>
<feature type="compositionally biased region" description="Polar residues" evidence="1">
    <location>
        <begin position="409"/>
        <end position="419"/>
    </location>
</feature>
<protein>
    <submittedName>
        <fullName evidence="3">AAA family ATPase</fullName>
    </submittedName>
</protein>
<dbReference type="PANTHER" id="PTHR35894:SF7">
    <property type="entry name" value="GENERAL SECRETION PATHWAY PROTEIN A-RELATED"/>
    <property type="match status" value="1"/>
</dbReference>
<feature type="region of interest" description="Disordered" evidence="1">
    <location>
        <begin position="279"/>
        <end position="304"/>
    </location>
</feature>
<sequence length="562" mass="61276">MSGDNFSFSPITPSVTDGVIEESLFFPAQQQHQVIELITHLCRYSNLMLTITGPQGAGKTLVKRRILDGLDSGVQICDLNTDTVTQPQAFLGVLSSVLNLGLPTGADLNQYLTRLKDSFALMHREGQACLIVIDDAQKLSSETLELLLILLSDDDELCRPHVLMLGENQLLDTLNSSRLKDRFIAIGHHLALEPMNTSEARNYLDYRLEAANVAGMLSDDQKTDILRSGGGVPGQINRMANLALSDPDSLKKVAGITAQTASTAYSQTAAPDFEIPLSTADIDDEPEGLAAEPKTKKRKSAKKKASSPARIPVWHLAALSVVSALLIIAFLYQDDLINAGQEAPAEVAENTPLTDLNRLDRPADETLAEAESLQETEDGEAITIIKPVFPQEDDRTEEEKRQADASLLESVNTSSTASANIPEPTSAKPVEAKPEPAEQKSVVVAESEPEKPASATTTSKSNSPYKQEDALLKLNKNQYTLQLLGTQIENNAIKFIGGLNSKKNVRYFETVYKGKPWFVVIYGEYQDRDSAIASIPKLAAELQARKPWARSIASVQADIRKK</sequence>
<dbReference type="InterPro" id="IPR049945">
    <property type="entry name" value="AAA_22"/>
</dbReference>